<dbReference type="GO" id="GO:0016829">
    <property type="term" value="F:lyase activity"/>
    <property type="evidence" value="ECO:0007669"/>
    <property type="project" value="UniProtKB-KW"/>
</dbReference>
<dbReference type="GO" id="GO:0106300">
    <property type="term" value="P:protein-DNA covalent cross-linking repair"/>
    <property type="evidence" value="ECO:0007669"/>
    <property type="project" value="InterPro"/>
</dbReference>
<comment type="caution">
    <text evidence="9">The sequence shown here is derived from an EMBL/GenBank/DDBJ whole genome shotgun (WGS) entry which is preliminary data.</text>
</comment>
<dbReference type="Pfam" id="PF02586">
    <property type="entry name" value="SRAP"/>
    <property type="match status" value="1"/>
</dbReference>
<proteinExistence type="inferred from homology"/>
<dbReference type="InterPro" id="IPR003738">
    <property type="entry name" value="SRAP"/>
</dbReference>
<dbReference type="Gene3D" id="3.90.1680.10">
    <property type="entry name" value="SOS response associated peptidase-like"/>
    <property type="match status" value="1"/>
</dbReference>
<evidence type="ECO:0000256" key="8">
    <source>
        <dbReference type="RuleBase" id="RU364100"/>
    </source>
</evidence>
<evidence type="ECO:0000313" key="10">
    <source>
        <dbReference type="Proteomes" id="UP000318422"/>
    </source>
</evidence>
<organism evidence="9 10">
    <name type="scientific">Zoogloea ramigera</name>
    <dbReference type="NCBI Taxonomy" id="350"/>
    <lineage>
        <taxon>Bacteria</taxon>
        <taxon>Pseudomonadati</taxon>
        <taxon>Pseudomonadota</taxon>
        <taxon>Betaproteobacteria</taxon>
        <taxon>Rhodocyclales</taxon>
        <taxon>Zoogloeaceae</taxon>
        <taxon>Zoogloea</taxon>
    </lineage>
</organism>
<evidence type="ECO:0000256" key="5">
    <source>
        <dbReference type="ARBA" id="ARBA00023124"/>
    </source>
</evidence>
<accession>A0A4Y4CQU8</accession>
<evidence type="ECO:0000313" key="9">
    <source>
        <dbReference type="EMBL" id="GEC94219.1"/>
    </source>
</evidence>
<dbReference type="SUPFAM" id="SSF143081">
    <property type="entry name" value="BB1717-like"/>
    <property type="match status" value="1"/>
</dbReference>
<dbReference type="RefSeq" id="WP_141348976.1">
    <property type="nucleotide sequence ID" value="NZ_BJNV01000004.1"/>
</dbReference>
<evidence type="ECO:0000256" key="1">
    <source>
        <dbReference type="ARBA" id="ARBA00008136"/>
    </source>
</evidence>
<gene>
    <name evidence="9" type="ORF">ZRA01_02920</name>
</gene>
<evidence type="ECO:0000256" key="6">
    <source>
        <dbReference type="ARBA" id="ARBA00023125"/>
    </source>
</evidence>
<dbReference type="AlphaFoldDB" id="A0A4Y4CQU8"/>
<dbReference type="OrthoDB" id="6192129at2"/>
<keyword evidence="7" id="KW-0456">Lyase</keyword>
<keyword evidence="10" id="KW-1185">Reference proteome</keyword>
<dbReference type="GO" id="GO:0003697">
    <property type="term" value="F:single-stranded DNA binding"/>
    <property type="evidence" value="ECO:0007669"/>
    <property type="project" value="InterPro"/>
</dbReference>
<comment type="similarity">
    <text evidence="1 8">Belongs to the SOS response-associated peptidase family.</text>
</comment>
<dbReference type="InterPro" id="IPR036590">
    <property type="entry name" value="SRAP-like"/>
</dbReference>
<keyword evidence="6" id="KW-0238">DNA-binding</keyword>
<dbReference type="PANTHER" id="PTHR13604:SF0">
    <property type="entry name" value="ABASIC SITE PROCESSING PROTEIN HMCES"/>
    <property type="match status" value="1"/>
</dbReference>
<keyword evidence="3" id="KW-0227">DNA damage</keyword>
<keyword evidence="4 8" id="KW-0378">Hydrolase</keyword>
<reference evidence="9 10" key="1">
    <citation type="submission" date="2019-06" db="EMBL/GenBank/DDBJ databases">
        <title>Whole genome shotgun sequence of Zoogloea ramigera NBRC 15342.</title>
        <authorList>
            <person name="Hosoyama A."/>
            <person name="Uohara A."/>
            <person name="Ohji S."/>
            <person name="Ichikawa N."/>
        </authorList>
    </citation>
    <scope>NUCLEOTIDE SEQUENCE [LARGE SCALE GENOMIC DNA]</scope>
    <source>
        <strain evidence="9 10">NBRC 15342</strain>
    </source>
</reference>
<dbReference type="EMBL" id="BJNV01000004">
    <property type="protein sequence ID" value="GEC94219.1"/>
    <property type="molecule type" value="Genomic_DNA"/>
</dbReference>
<sequence>MCANYRPSTPEALKSFPLPPPDFAYGEAYPGSVVPIVTNFAPRQWVPASFGLVPGWARDAKIVRSTYNARSETLAEKPSFRDAWQRGQLCIIPAEVLYEPCYETGKAVRWAIRRQDGRPMGIAGLWERRAGEVGEVGEGGAAVWSMTMLTINADGHPLMQRFHKPEDEKRSVVILPDAAWGEWLRAKSEGAARALLQGFDAAGLVAEAAPR</sequence>
<evidence type="ECO:0000256" key="3">
    <source>
        <dbReference type="ARBA" id="ARBA00022763"/>
    </source>
</evidence>
<evidence type="ECO:0000256" key="2">
    <source>
        <dbReference type="ARBA" id="ARBA00022670"/>
    </source>
</evidence>
<evidence type="ECO:0000256" key="4">
    <source>
        <dbReference type="ARBA" id="ARBA00022801"/>
    </source>
</evidence>
<dbReference type="GO" id="GO:0008233">
    <property type="term" value="F:peptidase activity"/>
    <property type="evidence" value="ECO:0007669"/>
    <property type="project" value="UniProtKB-KW"/>
</dbReference>
<keyword evidence="5" id="KW-0190">Covalent protein-DNA linkage</keyword>
<name>A0A4Y4CQU8_ZOORA</name>
<dbReference type="EC" id="3.4.-.-" evidence="8"/>
<evidence type="ECO:0000256" key="7">
    <source>
        <dbReference type="ARBA" id="ARBA00023239"/>
    </source>
</evidence>
<dbReference type="Proteomes" id="UP000318422">
    <property type="component" value="Unassembled WGS sequence"/>
</dbReference>
<protein>
    <recommendedName>
        <fullName evidence="8">Abasic site processing protein</fullName>
        <ecNumber evidence="8">3.4.-.-</ecNumber>
    </recommendedName>
</protein>
<dbReference type="GO" id="GO:0006508">
    <property type="term" value="P:proteolysis"/>
    <property type="evidence" value="ECO:0007669"/>
    <property type="project" value="UniProtKB-KW"/>
</dbReference>
<dbReference type="PANTHER" id="PTHR13604">
    <property type="entry name" value="DC12-RELATED"/>
    <property type="match status" value="1"/>
</dbReference>
<keyword evidence="2 8" id="KW-0645">Protease</keyword>